<reference evidence="1 2" key="1">
    <citation type="submission" date="2020-08" db="EMBL/GenBank/DDBJ databases">
        <title>Functional genomics of gut bacteria from endangered species of beetles.</title>
        <authorList>
            <person name="Carlos-Shanley C."/>
        </authorList>
    </citation>
    <scope>NUCLEOTIDE SEQUENCE [LARGE SCALE GENOMIC DNA]</scope>
    <source>
        <strain evidence="1 2">S00179</strain>
    </source>
</reference>
<dbReference type="RefSeq" id="WP_184596995.1">
    <property type="nucleotide sequence ID" value="NZ_JACHLI010000040.1"/>
</dbReference>
<dbReference type="AlphaFoldDB" id="A0A7W7KRX9"/>
<dbReference type="EMBL" id="JACHLI010000040">
    <property type="protein sequence ID" value="MBB4867465.1"/>
    <property type="molecule type" value="Genomic_DNA"/>
</dbReference>
<organism evidence="1 2">
    <name type="scientific">Pseudomonas nitroreducens</name>
    <dbReference type="NCBI Taxonomy" id="46680"/>
    <lineage>
        <taxon>Bacteria</taxon>
        <taxon>Pseudomonadati</taxon>
        <taxon>Pseudomonadota</taxon>
        <taxon>Gammaproteobacteria</taxon>
        <taxon>Pseudomonadales</taxon>
        <taxon>Pseudomonadaceae</taxon>
        <taxon>Pseudomonas</taxon>
    </lineage>
</organism>
<evidence type="ECO:0000313" key="2">
    <source>
        <dbReference type="Proteomes" id="UP000566995"/>
    </source>
</evidence>
<proteinExistence type="predicted"/>
<accession>A0A7W7KRX9</accession>
<gene>
    <name evidence="1" type="ORF">HNP46_006378</name>
</gene>
<sequence length="582" mass="64710">MSKKSLSFLLEKMPSAIVQRYQNRFHLITPEIESAVNTLVGTQPHVLLIHALCKGDYRLADLVWHRYGQFKIQVDKDALGSFISSSRYGVVSIPYHGKNRDESFKMIADPETLCHHIKLIQACGAGGLIGYQSDCNWLKKNYPGDQVASPAYGEDKHADFLSANLPIVRSGHLWRPEVAIVLANRTAEFGAIWFENMLCWATPEMVASNQDYLLPFGIAQTAVFAEADGKNQEMDVDQLDLKLLSRLEFEKEKHRESCLSAHLLRTLGVDEASGLLKRFEFDVHAVGRDLLAGDKRVLAEQCNKLIRYGMAPEQKEGLVLCRTTLSYLMTLPKDSVSPAALTEAGKQLSTFLPLGSGILLGADSLQVASLFTDPVVERVGIQYLVQELSKTPTALKTFTTWANPALVRRLLDLQHESIRSIRVAEVLEGELGESMVGSTLGVSIPHIKRAGEHGARIPAGMKVSVIPPSPTTDYTNHEHYFELIRLAKGPIDLFGYPSDMPVSVVVDLLLANFREETLTRHQELALKGMVRFAGQESLVKLMKHPDDWELMRQVFGIESLIPHIAKTSDRLQTIAASEVMGF</sequence>
<comment type="caution">
    <text evidence="1">The sequence shown here is derived from an EMBL/GenBank/DDBJ whole genome shotgun (WGS) entry which is preliminary data.</text>
</comment>
<protein>
    <submittedName>
        <fullName evidence="1">Uncharacterized protein</fullName>
    </submittedName>
</protein>
<dbReference type="Proteomes" id="UP000566995">
    <property type="component" value="Unassembled WGS sequence"/>
</dbReference>
<name>A0A7W7KRX9_PSENT</name>
<evidence type="ECO:0000313" key="1">
    <source>
        <dbReference type="EMBL" id="MBB4867465.1"/>
    </source>
</evidence>